<feature type="region of interest" description="Disordered" evidence="1">
    <location>
        <begin position="220"/>
        <end position="244"/>
    </location>
</feature>
<feature type="region of interest" description="Disordered" evidence="1">
    <location>
        <begin position="66"/>
        <end position="201"/>
    </location>
</feature>
<accession>A0A2R6RVG7</accession>
<evidence type="ECO:0000313" key="2">
    <source>
        <dbReference type="EMBL" id="PSS34000.1"/>
    </source>
</evidence>
<keyword evidence="3" id="KW-1185">Reference proteome</keyword>
<feature type="compositionally biased region" description="Low complexity" evidence="1">
    <location>
        <begin position="228"/>
        <end position="244"/>
    </location>
</feature>
<reference evidence="2 3" key="1">
    <citation type="submission" date="2018-02" db="EMBL/GenBank/DDBJ databases">
        <title>Genome sequence of the basidiomycete white-rot fungus Phlebia centrifuga.</title>
        <authorList>
            <person name="Granchi Z."/>
            <person name="Peng M."/>
            <person name="de Vries R.P."/>
            <person name="Hilden K."/>
            <person name="Makela M.R."/>
            <person name="Grigoriev I."/>
            <person name="Riley R."/>
        </authorList>
    </citation>
    <scope>NUCLEOTIDE SEQUENCE [LARGE SCALE GENOMIC DNA]</scope>
    <source>
        <strain evidence="2 3">FBCC195</strain>
    </source>
</reference>
<sequence>MSTRAKNSAAHPGLVDISPPASPKGSGAGKVRASNAKAQQARHVGSMSLDEKLKLLEEVTAALNKEQNAGGRYLPASKYGTGSGPSSGGSEAMRHPSVPPSTPQGSSERDVKMADEIVDHSIEMTPTETYDSDVNNVLPATELNDEPEQPAPEPEPIATVSAKGKTCKRMQDEDDDGDNKMDGSKVPADASTSTGPVPKKVKTNIPQGLIVDWAAKVQAAAPGPQSPTPSISMMSQSRSSTPSVVSTPSFVTCTTMASSAASHAAKKAQRQTSQPEKGKKVNQADLPLPTDVADALEIWQQKVVPTYISFIGSLKNPWDPNSTKREIKELQRVWSKVFPTSNEVIEDGCVIHKVAMQRSYEYRNNISKAAAVAISRFWETAGIDSEGGRIKYIQENLHPSFKCMMSDPEVERGFAQWKTGHIQSRIELAAIVKACATESEQKLVEKSHAALTCFSRVTWGDATMEYTRSTINITKGMWKSIMAKAQVYAKAAKCHDEEPNNTGCTSGQDARALLVKASHDDDDDDDDADADDEDGGIGEDGDEESMD</sequence>
<dbReference type="EMBL" id="MLYV02000164">
    <property type="protein sequence ID" value="PSS34000.1"/>
    <property type="molecule type" value="Genomic_DNA"/>
</dbReference>
<feature type="compositionally biased region" description="Polar residues" evidence="1">
    <location>
        <begin position="124"/>
        <end position="135"/>
    </location>
</feature>
<feature type="compositionally biased region" description="Basic and acidic residues" evidence="1">
    <location>
        <begin position="107"/>
        <end position="122"/>
    </location>
</feature>
<evidence type="ECO:0000256" key="1">
    <source>
        <dbReference type="SAM" id="MobiDB-lite"/>
    </source>
</evidence>
<feature type="region of interest" description="Disordered" evidence="1">
    <location>
        <begin position="261"/>
        <end position="285"/>
    </location>
</feature>
<feature type="region of interest" description="Disordered" evidence="1">
    <location>
        <begin position="1"/>
        <end position="46"/>
    </location>
</feature>
<dbReference type="AlphaFoldDB" id="A0A2R6RVG7"/>
<organism evidence="2 3">
    <name type="scientific">Hermanssonia centrifuga</name>
    <dbReference type="NCBI Taxonomy" id="98765"/>
    <lineage>
        <taxon>Eukaryota</taxon>
        <taxon>Fungi</taxon>
        <taxon>Dikarya</taxon>
        <taxon>Basidiomycota</taxon>
        <taxon>Agaricomycotina</taxon>
        <taxon>Agaricomycetes</taxon>
        <taxon>Polyporales</taxon>
        <taxon>Meruliaceae</taxon>
        <taxon>Hermanssonia</taxon>
    </lineage>
</organism>
<protein>
    <submittedName>
        <fullName evidence="2">Uncharacterized protein</fullName>
    </submittedName>
</protein>
<evidence type="ECO:0000313" key="3">
    <source>
        <dbReference type="Proteomes" id="UP000186601"/>
    </source>
</evidence>
<feature type="compositionally biased region" description="Acidic residues" evidence="1">
    <location>
        <begin position="520"/>
        <end position="547"/>
    </location>
</feature>
<comment type="caution">
    <text evidence="2">The sequence shown here is derived from an EMBL/GenBank/DDBJ whole genome shotgun (WGS) entry which is preliminary data.</text>
</comment>
<proteinExistence type="predicted"/>
<name>A0A2R6RVG7_9APHY</name>
<dbReference type="OrthoDB" id="2803752at2759"/>
<dbReference type="Proteomes" id="UP000186601">
    <property type="component" value="Unassembled WGS sequence"/>
</dbReference>
<feature type="region of interest" description="Disordered" evidence="1">
    <location>
        <begin position="513"/>
        <end position="547"/>
    </location>
</feature>
<gene>
    <name evidence="2" type="ORF">PHLCEN_2v1956</name>
</gene>